<accession>A0AAE0RU33</accession>
<keyword evidence="2" id="KW-1185">Reference proteome</keyword>
<name>A0AAE0RU33_9BIVA</name>
<sequence>MAIKENDIALANSLIKSYDGKTHVYADKYLDSIALWDAKFGRNATHDHAMLFTSHYQKINGSKLHATQMI</sequence>
<dbReference type="EMBL" id="JAEAOA010000292">
    <property type="protein sequence ID" value="KAK3579621.1"/>
    <property type="molecule type" value="Genomic_DNA"/>
</dbReference>
<proteinExistence type="predicted"/>
<dbReference type="AlphaFoldDB" id="A0AAE0RU33"/>
<evidence type="ECO:0000313" key="2">
    <source>
        <dbReference type="Proteomes" id="UP001195483"/>
    </source>
</evidence>
<organism evidence="1 2">
    <name type="scientific">Potamilus streckersoni</name>
    <dbReference type="NCBI Taxonomy" id="2493646"/>
    <lineage>
        <taxon>Eukaryota</taxon>
        <taxon>Metazoa</taxon>
        <taxon>Spiralia</taxon>
        <taxon>Lophotrochozoa</taxon>
        <taxon>Mollusca</taxon>
        <taxon>Bivalvia</taxon>
        <taxon>Autobranchia</taxon>
        <taxon>Heteroconchia</taxon>
        <taxon>Palaeoheterodonta</taxon>
        <taxon>Unionida</taxon>
        <taxon>Unionoidea</taxon>
        <taxon>Unionidae</taxon>
        <taxon>Ambleminae</taxon>
        <taxon>Lampsilini</taxon>
        <taxon>Potamilus</taxon>
    </lineage>
</organism>
<evidence type="ECO:0000313" key="1">
    <source>
        <dbReference type="EMBL" id="KAK3579621.1"/>
    </source>
</evidence>
<reference evidence="1" key="2">
    <citation type="journal article" date="2021" name="Genome Biol. Evol.">
        <title>Developing a high-quality reference genome for a parasitic bivalve with doubly uniparental inheritance (Bivalvia: Unionida).</title>
        <authorList>
            <person name="Smith C.H."/>
        </authorList>
    </citation>
    <scope>NUCLEOTIDE SEQUENCE</scope>
    <source>
        <strain evidence="1">CHS0354</strain>
        <tissue evidence="1">Mantle</tissue>
    </source>
</reference>
<reference evidence="1" key="1">
    <citation type="journal article" date="2021" name="Genome Biol. Evol.">
        <title>A High-Quality Reference Genome for a Parasitic Bivalve with Doubly Uniparental Inheritance (Bivalvia: Unionida).</title>
        <authorList>
            <person name="Smith C.H."/>
        </authorList>
    </citation>
    <scope>NUCLEOTIDE SEQUENCE</scope>
    <source>
        <strain evidence="1">CHS0354</strain>
    </source>
</reference>
<dbReference type="Proteomes" id="UP001195483">
    <property type="component" value="Unassembled WGS sequence"/>
</dbReference>
<gene>
    <name evidence="1" type="ORF">CHS0354_003752</name>
</gene>
<comment type="caution">
    <text evidence="1">The sequence shown here is derived from an EMBL/GenBank/DDBJ whole genome shotgun (WGS) entry which is preliminary data.</text>
</comment>
<protein>
    <submittedName>
        <fullName evidence="1">Uncharacterized protein</fullName>
    </submittedName>
</protein>
<reference evidence="1" key="3">
    <citation type="submission" date="2023-05" db="EMBL/GenBank/DDBJ databases">
        <authorList>
            <person name="Smith C.H."/>
        </authorList>
    </citation>
    <scope>NUCLEOTIDE SEQUENCE</scope>
    <source>
        <strain evidence="1">CHS0354</strain>
        <tissue evidence="1">Mantle</tissue>
    </source>
</reference>